<evidence type="ECO:0000256" key="2">
    <source>
        <dbReference type="SAM" id="Phobius"/>
    </source>
</evidence>
<feature type="transmembrane region" description="Helical" evidence="2">
    <location>
        <begin position="190"/>
        <end position="209"/>
    </location>
</feature>
<feature type="transmembrane region" description="Helical" evidence="2">
    <location>
        <begin position="148"/>
        <end position="169"/>
    </location>
</feature>
<dbReference type="InterPro" id="IPR037997">
    <property type="entry name" value="Dgk1-like"/>
</dbReference>
<dbReference type="EMBL" id="OZ037948">
    <property type="protein sequence ID" value="CAL1709415.1"/>
    <property type="molecule type" value="Genomic_DNA"/>
</dbReference>
<keyword evidence="4" id="KW-1185">Reference proteome</keyword>
<sequence>MTLPANDALTLGLTHDSNRSSYPLSLRSNSPKIPFVKQSSPKSSVHYPASPNSTVRPRKKVSTRRSMSNGVADGFLDSPPEHVANGYANGKANGHSVQLSVEKMEVRRLEKAKAPTPVDWEIPRKILHSSIGFLTLYLYLAHGSARLVVVALGTALAVIVPADVLRLNVPGFERVYEKCLGFLMRESEKKTTNGVIWYILGVIFVLSVYPLDLAVVSILILSWADTAASTIGRLWGSLTPPLPRRIFGLPLAARKSVAGFIAGSITGACIVASFWGWIAPFGADQPMWSWTNGPLNNVVDGADGASKLLAGWTGLGLISVVGGLISGVAEALDLGSLDDNLTLPILSGGCIWGLFKFLAFLSS</sequence>
<dbReference type="Proteomes" id="UP001497453">
    <property type="component" value="Chromosome 5"/>
</dbReference>
<organism evidence="3 4">
    <name type="scientific">Somion occarium</name>
    <dbReference type="NCBI Taxonomy" id="3059160"/>
    <lineage>
        <taxon>Eukaryota</taxon>
        <taxon>Fungi</taxon>
        <taxon>Dikarya</taxon>
        <taxon>Basidiomycota</taxon>
        <taxon>Agaricomycotina</taxon>
        <taxon>Agaricomycetes</taxon>
        <taxon>Polyporales</taxon>
        <taxon>Cerrenaceae</taxon>
        <taxon>Somion</taxon>
    </lineage>
</organism>
<feature type="transmembrane region" description="Helical" evidence="2">
    <location>
        <begin position="341"/>
        <end position="361"/>
    </location>
</feature>
<proteinExistence type="predicted"/>
<reference evidence="4" key="1">
    <citation type="submission" date="2024-04" db="EMBL/GenBank/DDBJ databases">
        <authorList>
            <person name="Shaw F."/>
            <person name="Minotto A."/>
        </authorList>
    </citation>
    <scope>NUCLEOTIDE SEQUENCE [LARGE SCALE GENOMIC DNA]</scope>
</reference>
<keyword evidence="2" id="KW-1133">Transmembrane helix</keyword>
<accession>A0ABP1DNN4</accession>
<feature type="compositionally biased region" description="Polar residues" evidence="1">
    <location>
        <begin position="19"/>
        <end position="43"/>
    </location>
</feature>
<keyword evidence="2" id="KW-0812">Transmembrane</keyword>
<feature type="region of interest" description="Disordered" evidence="1">
    <location>
        <begin position="1"/>
        <end position="75"/>
    </location>
</feature>
<dbReference type="PANTHER" id="PTHR31303:SF1">
    <property type="entry name" value="CTP-DEPENDENT DIACYLGLYCEROL KINASE 1"/>
    <property type="match status" value="1"/>
</dbReference>
<gene>
    <name evidence="3" type="ORF">GFSPODELE1_LOCUS7337</name>
</gene>
<evidence type="ECO:0008006" key="5">
    <source>
        <dbReference type="Google" id="ProtNLM"/>
    </source>
</evidence>
<evidence type="ECO:0000256" key="1">
    <source>
        <dbReference type="SAM" id="MobiDB-lite"/>
    </source>
</evidence>
<feature type="transmembrane region" description="Helical" evidence="2">
    <location>
        <begin position="309"/>
        <end position="329"/>
    </location>
</feature>
<dbReference type="PANTHER" id="PTHR31303">
    <property type="entry name" value="CTP-DEPENDENT DIACYLGLYCEROL KINASE 1"/>
    <property type="match status" value="1"/>
</dbReference>
<evidence type="ECO:0000313" key="3">
    <source>
        <dbReference type="EMBL" id="CAL1709415.1"/>
    </source>
</evidence>
<protein>
    <recommendedName>
        <fullName evidence="5">Phosphatidate cytidylyltransferase</fullName>
    </recommendedName>
</protein>
<evidence type="ECO:0000313" key="4">
    <source>
        <dbReference type="Proteomes" id="UP001497453"/>
    </source>
</evidence>
<name>A0ABP1DNN4_9APHY</name>
<feature type="transmembrane region" description="Helical" evidence="2">
    <location>
        <begin position="257"/>
        <end position="278"/>
    </location>
</feature>
<keyword evidence="2" id="KW-0472">Membrane</keyword>